<evidence type="ECO:0000256" key="6">
    <source>
        <dbReference type="SAM" id="Phobius"/>
    </source>
</evidence>
<accession>A0A1C3RGD6</accession>
<evidence type="ECO:0000256" key="3">
    <source>
        <dbReference type="ARBA" id="ARBA00022692"/>
    </source>
</evidence>
<feature type="domain" description="EamA" evidence="7">
    <location>
        <begin position="6"/>
        <end position="143"/>
    </location>
</feature>
<evidence type="ECO:0000256" key="5">
    <source>
        <dbReference type="ARBA" id="ARBA00023136"/>
    </source>
</evidence>
<dbReference type="EMBL" id="FLYE01000012">
    <property type="protein sequence ID" value="SCA56319.1"/>
    <property type="molecule type" value="Genomic_DNA"/>
</dbReference>
<dbReference type="InterPro" id="IPR037185">
    <property type="entry name" value="EmrE-like"/>
</dbReference>
<organism evidence="8 9">
    <name type="scientific">Candidatus Terasakiella magnetica</name>
    <dbReference type="NCBI Taxonomy" id="1867952"/>
    <lineage>
        <taxon>Bacteria</taxon>
        <taxon>Pseudomonadati</taxon>
        <taxon>Pseudomonadota</taxon>
        <taxon>Alphaproteobacteria</taxon>
        <taxon>Rhodospirillales</taxon>
        <taxon>Terasakiellaceae</taxon>
        <taxon>Terasakiella</taxon>
    </lineage>
</organism>
<evidence type="ECO:0000313" key="9">
    <source>
        <dbReference type="Proteomes" id="UP000231658"/>
    </source>
</evidence>
<protein>
    <recommendedName>
        <fullName evidence="7">EamA domain-containing protein</fullName>
    </recommendedName>
</protein>
<feature type="transmembrane region" description="Helical" evidence="6">
    <location>
        <begin position="155"/>
        <end position="175"/>
    </location>
</feature>
<dbReference type="GO" id="GO:0005886">
    <property type="term" value="C:plasma membrane"/>
    <property type="evidence" value="ECO:0007669"/>
    <property type="project" value="UniProtKB-SubCell"/>
</dbReference>
<reference evidence="8 9" key="1">
    <citation type="submission" date="2016-07" db="EMBL/GenBank/DDBJ databases">
        <authorList>
            <person name="Lefevre C.T."/>
        </authorList>
    </citation>
    <scope>NUCLEOTIDE SEQUENCE [LARGE SCALE GENOMIC DNA]</scope>
    <source>
        <strain evidence="8">PR1</strain>
    </source>
</reference>
<feature type="transmembrane region" description="Helical" evidence="6">
    <location>
        <begin position="32"/>
        <end position="51"/>
    </location>
</feature>
<feature type="transmembrane region" description="Helical" evidence="6">
    <location>
        <begin position="243"/>
        <end position="264"/>
    </location>
</feature>
<keyword evidence="9" id="KW-1185">Reference proteome</keyword>
<feature type="domain" description="EamA" evidence="7">
    <location>
        <begin position="152"/>
        <end position="284"/>
    </location>
</feature>
<feature type="transmembrane region" description="Helical" evidence="6">
    <location>
        <begin position="218"/>
        <end position="236"/>
    </location>
</feature>
<dbReference type="SUPFAM" id="SSF103481">
    <property type="entry name" value="Multidrug resistance efflux transporter EmrE"/>
    <property type="match status" value="2"/>
</dbReference>
<sequence>MSRLRANMLLLITAVIWGSAFVAQQTSMEAIGPYYFTAIRFLLGALVVLPLGLREFSKRKHSDELSLSKRDWIGMVLCGVFLFIASITQQVGIAQTSVTNAGFLTGLYVPLVPFMLLVFWRKLPHWSIWPSAFGCLVGTYYLSGGNFSSFNSGDFWMMISAIFWALQIITVGFVVRASNAPLMLATVQFFCCSVFAMTGALGLETFSLQDVMAAGFEIFYAGALSIGVAFTLQAVAQRYTGQADAAIIMSGEVLFAALAGALILGERLTMEGYMGALIMFMSILSVEVLPLLRKK</sequence>
<keyword evidence="2" id="KW-1003">Cell membrane</keyword>
<dbReference type="AlphaFoldDB" id="A0A1C3RGD6"/>
<dbReference type="InterPro" id="IPR051258">
    <property type="entry name" value="Diverse_Substrate_Transporter"/>
</dbReference>
<evidence type="ECO:0000256" key="4">
    <source>
        <dbReference type="ARBA" id="ARBA00022989"/>
    </source>
</evidence>
<evidence type="ECO:0000259" key="7">
    <source>
        <dbReference type="Pfam" id="PF00892"/>
    </source>
</evidence>
<dbReference type="STRING" id="1867952.MTBPR1_20167"/>
<keyword evidence="4 6" id="KW-1133">Transmembrane helix</keyword>
<proteinExistence type="predicted"/>
<evidence type="ECO:0000256" key="2">
    <source>
        <dbReference type="ARBA" id="ARBA00022475"/>
    </source>
</evidence>
<gene>
    <name evidence="8" type="ORF">MTBPR1_20167</name>
</gene>
<dbReference type="Pfam" id="PF00892">
    <property type="entry name" value="EamA"/>
    <property type="match status" value="2"/>
</dbReference>
<evidence type="ECO:0000313" key="8">
    <source>
        <dbReference type="EMBL" id="SCA56319.1"/>
    </source>
</evidence>
<dbReference type="RefSeq" id="WP_069186991.1">
    <property type="nucleotide sequence ID" value="NZ_FLYE01000012.1"/>
</dbReference>
<feature type="transmembrane region" description="Helical" evidence="6">
    <location>
        <begin position="72"/>
        <end position="92"/>
    </location>
</feature>
<keyword evidence="5 6" id="KW-0472">Membrane</keyword>
<evidence type="ECO:0000256" key="1">
    <source>
        <dbReference type="ARBA" id="ARBA00004651"/>
    </source>
</evidence>
<feature type="transmembrane region" description="Helical" evidence="6">
    <location>
        <begin position="126"/>
        <end position="143"/>
    </location>
</feature>
<dbReference type="InterPro" id="IPR000620">
    <property type="entry name" value="EamA_dom"/>
</dbReference>
<comment type="subcellular location">
    <subcellularLocation>
        <location evidence="1">Cell membrane</location>
        <topology evidence="1">Multi-pass membrane protein</topology>
    </subcellularLocation>
</comment>
<feature type="transmembrane region" description="Helical" evidence="6">
    <location>
        <begin position="182"/>
        <end position="203"/>
    </location>
</feature>
<dbReference type="Proteomes" id="UP000231658">
    <property type="component" value="Unassembled WGS sequence"/>
</dbReference>
<feature type="transmembrane region" description="Helical" evidence="6">
    <location>
        <begin position="98"/>
        <end position="119"/>
    </location>
</feature>
<dbReference type="PANTHER" id="PTHR42920:SF5">
    <property type="entry name" value="EAMA DOMAIN-CONTAINING PROTEIN"/>
    <property type="match status" value="1"/>
</dbReference>
<name>A0A1C3RGD6_9PROT</name>
<dbReference type="PANTHER" id="PTHR42920">
    <property type="entry name" value="OS03G0707200 PROTEIN-RELATED"/>
    <property type="match status" value="1"/>
</dbReference>
<feature type="transmembrane region" description="Helical" evidence="6">
    <location>
        <begin position="270"/>
        <end position="292"/>
    </location>
</feature>
<dbReference type="OrthoDB" id="9804865at2"/>
<keyword evidence="3 6" id="KW-0812">Transmembrane</keyword>